<dbReference type="GO" id="GO:0005524">
    <property type="term" value="F:ATP binding"/>
    <property type="evidence" value="ECO:0007669"/>
    <property type="project" value="UniProtKB-KW"/>
</dbReference>
<evidence type="ECO:0000256" key="4">
    <source>
        <dbReference type="ARBA" id="ARBA00022777"/>
    </source>
</evidence>
<organism evidence="7 8">
    <name type="scientific">Physcomitrium patens</name>
    <name type="common">Spreading-leaved earth moss</name>
    <name type="synonym">Physcomitrella patens</name>
    <dbReference type="NCBI Taxonomy" id="3218"/>
    <lineage>
        <taxon>Eukaryota</taxon>
        <taxon>Viridiplantae</taxon>
        <taxon>Streptophyta</taxon>
        <taxon>Embryophyta</taxon>
        <taxon>Bryophyta</taxon>
        <taxon>Bryophytina</taxon>
        <taxon>Bryopsida</taxon>
        <taxon>Funariidae</taxon>
        <taxon>Funariales</taxon>
        <taxon>Funariaceae</taxon>
        <taxon>Physcomitrium</taxon>
    </lineage>
</organism>
<name>A0A7I4AN52_PHYPA</name>
<dbReference type="Gene3D" id="3.30.200.20">
    <property type="entry name" value="Phosphorylase Kinase, domain 1"/>
    <property type="match status" value="1"/>
</dbReference>
<proteinExistence type="predicted"/>
<keyword evidence="1" id="KW-0723">Serine/threonine-protein kinase</keyword>
<dbReference type="EnsemblPlants" id="Pp3c14_12370V3.2">
    <property type="protein sequence ID" value="Pp3c14_12370V3.2"/>
    <property type="gene ID" value="Pp3c14_12370"/>
</dbReference>
<dbReference type="AlphaFoldDB" id="A0A7I4AN52"/>
<reference evidence="7" key="3">
    <citation type="submission" date="2020-12" db="UniProtKB">
        <authorList>
            <consortium name="EnsemblPlants"/>
        </authorList>
    </citation>
    <scope>IDENTIFICATION</scope>
</reference>
<evidence type="ECO:0000313" key="8">
    <source>
        <dbReference type="Proteomes" id="UP000006727"/>
    </source>
</evidence>
<dbReference type="PANTHER" id="PTHR24353:SF37">
    <property type="entry name" value="CAMP-DEPENDENT PROTEIN KINASE CATALYTIC SUBUNIT PRKX"/>
    <property type="match status" value="1"/>
</dbReference>
<dbReference type="PROSITE" id="PS50011">
    <property type="entry name" value="PROTEIN_KINASE_DOM"/>
    <property type="match status" value="1"/>
</dbReference>
<evidence type="ECO:0000256" key="2">
    <source>
        <dbReference type="ARBA" id="ARBA00022679"/>
    </source>
</evidence>
<evidence type="ECO:0000256" key="5">
    <source>
        <dbReference type="ARBA" id="ARBA00022840"/>
    </source>
</evidence>
<dbReference type="Proteomes" id="UP000006727">
    <property type="component" value="Chromosome 14"/>
</dbReference>
<evidence type="ECO:0000256" key="1">
    <source>
        <dbReference type="ARBA" id="ARBA00022527"/>
    </source>
</evidence>
<dbReference type="EMBL" id="ABEU02000014">
    <property type="status" value="NOT_ANNOTATED_CDS"/>
    <property type="molecule type" value="Genomic_DNA"/>
</dbReference>
<accession>A0A7I4AN52</accession>
<sequence>MRFKFVRDEPNLNPRRRLEELALLQKTRFGLKAASLPTSSWVQFWGLEALAEYIWHITLRQGKFLPLNPCPKPQLLERNSCFPPGEMVWQVLHVKQEKSILQRISHPFVVNLLGCCQDDQCVPLITEYVCGGEFFTYFRSCGRFDDATARFYASQVLCAFEYLHGMDIMYRDLKWP</sequence>
<dbReference type="Gene3D" id="1.10.510.10">
    <property type="entry name" value="Transferase(Phosphotransferase) domain 1"/>
    <property type="match status" value="1"/>
</dbReference>
<protein>
    <recommendedName>
        <fullName evidence="6">Protein kinase domain-containing protein</fullName>
    </recommendedName>
</protein>
<evidence type="ECO:0000256" key="3">
    <source>
        <dbReference type="ARBA" id="ARBA00022741"/>
    </source>
</evidence>
<reference evidence="7 8" key="1">
    <citation type="journal article" date="2008" name="Science">
        <title>The Physcomitrella genome reveals evolutionary insights into the conquest of land by plants.</title>
        <authorList>
            <person name="Rensing S."/>
            <person name="Lang D."/>
            <person name="Zimmer A."/>
            <person name="Terry A."/>
            <person name="Salamov A."/>
            <person name="Shapiro H."/>
            <person name="Nishiyama T."/>
            <person name="Perroud P.-F."/>
            <person name="Lindquist E."/>
            <person name="Kamisugi Y."/>
            <person name="Tanahashi T."/>
            <person name="Sakakibara K."/>
            <person name="Fujita T."/>
            <person name="Oishi K."/>
            <person name="Shin-I T."/>
            <person name="Kuroki Y."/>
            <person name="Toyoda A."/>
            <person name="Suzuki Y."/>
            <person name="Hashimoto A."/>
            <person name="Yamaguchi K."/>
            <person name="Sugano A."/>
            <person name="Kohara Y."/>
            <person name="Fujiyama A."/>
            <person name="Anterola A."/>
            <person name="Aoki S."/>
            <person name="Ashton N."/>
            <person name="Barbazuk W.B."/>
            <person name="Barker E."/>
            <person name="Bennetzen J."/>
            <person name="Bezanilla M."/>
            <person name="Blankenship R."/>
            <person name="Cho S.H."/>
            <person name="Dutcher S."/>
            <person name="Estelle M."/>
            <person name="Fawcett J.A."/>
            <person name="Gundlach H."/>
            <person name="Hanada K."/>
            <person name="Heyl A."/>
            <person name="Hicks K.A."/>
            <person name="Hugh J."/>
            <person name="Lohr M."/>
            <person name="Mayer K."/>
            <person name="Melkozernov A."/>
            <person name="Murata T."/>
            <person name="Nelson D."/>
            <person name="Pils B."/>
            <person name="Prigge M."/>
            <person name="Reiss B."/>
            <person name="Renner T."/>
            <person name="Rombauts S."/>
            <person name="Rushton P."/>
            <person name="Sanderfoot A."/>
            <person name="Schween G."/>
            <person name="Shiu S.-H."/>
            <person name="Stueber K."/>
            <person name="Theodoulou F.L."/>
            <person name="Tu H."/>
            <person name="Van de Peer Y."/>
            <person name="Verrier P.J."/>
            <person name="Waters E."/>
            <person name="Wood A."/>
            <person name="Yang L."/>
            <person name="Cove D."/>
            <person name="Cuming A."/>
            <person name="Hasebe M."/>
            <person name="Lucas S."/>
            <person name="Mishler D.B."/>
            <person name="Reski R."/>
            <person name="Grigoriev I."/>
            <person name="Quatrano R.S."/>
            <person name="Boore J.L."/>
        </authorList>
    </citation>
    <scope>NUCLEOTIDE SEQUENCE [LARGE SCALE GENOMIC DNA]</scope>
    <source>
        <strain evidence="7 8">cv. Gransden 2004</strain>
    </source>
</reference>
<reference evidence="7 8" key="2">
    <citation type="journal article" date="2018" name="Plant J.">
        <title>The Physcomitrella patens chromosome-scale assembly reveals moss genome structure and evolution.</title>
        <authorList>
            <person name="Lang D."/>
            <person name="Ullrich K.K."/>
            <person name="Murat F."/>
            <person name="Fuchs J."/>
            <person name="Jenkins J."/>
            <person name="Haas F.B."/>
            <person name="Piednoel M."/>
            <person name="Gundlach H."/>
            <person name="Van Bel M."/>
            <person name="Meyberg R."/>
            <person name="Vives C."/>
            <person name="Morata J."/>
            <person name="Symeonidi A."/>
            <person name="Hiss M."/>
            <person name="Muchero W."/>
            <person name="Kamisugi Y."/>
            <person name="Saleh O."/>
            <person name="Blanc G."/>
            <person name="Decker E.L."/>
            <person name="van Gessel N."/>
            <person name="Grimwood J."/>
            <person name="Hayes R.D."/>
            <person name="Graham S.W."/>
            <person name="Gunter L.E."/>
            <person name="McDaniel S.F."/>
            <person name="Hoernstein S.N.W."/>
            <person name="Larsson A."/>
            <person name="Li F.W."/>
            <person name="Perroud P.F."/>
            <person name="Phillips J."/>
            <person name="Ranjan P."/>
            <person name="Rokshar D.S."/>
            <person name="Rothfels C.J."/>
            <person name="Schneider L."/>
            <person name="Shu S."/>
            <person name="Stevenson D.W."/>
            <person name="Thummler F."/>
            <person name="Tillich M."/>
            <person name="Villarreal Aguilar J.C."/>
            <person name="Widiez T."/>
            <person name="Wong G.K."/>
            <person name="Wymore A."/>
            <person name="Zhang Y."/>
            <person name="Zimmer A.D."/>
            <person name="Quatrano R.S."/>
            <person name="Mayer K.F.X."/>
            <person name="Goodstein D."/>
            <person name="Casacuberta J.M."/>
            <person name="Vandepoele K."/>
            <person name="Reski R."/>
            <person name="Cuming A.C."/>
            <person name="Tuskan G.A."/>
            <person name="Maumus F."/>
            <person name="Salse J."/>
            <person name="Schmutz J."/>
            <person name="Rensing S.A."/>
        </authorList>
    </citation>
    <scope>NUCLEOTIDE SEQUENCE [LARGE SCALE GENOMIC DNA]</scope>
    <source>
        <strain evidence="7 8">cv. Gransden 2004</strain>
    </source>
</reference>
<feature type="domain" description="Protein kinase" evidence="6">
    <location>
        <begin position="18"/>
        <end position="176"/>
    </location>
</feature>
<keyword evidence="2" id="KW-0808">Transferase</keyword>
<evidence type="ECO:0000259" key="6">
    <source>
        <dbReference type="PROSITE" id="PS50011"/>
    </source>
</evidence>
<evidence type="ECO:0000313" key="7">
    <source>
        <dbReference type="EnsemblPlants" id="Pp3c14_12370V3.2"/>
    </source>
</evidence>
<dbReference type="GO" id="GO:0004674">
    <property type="term" value="F:protein serine/threonine kinase activity"/>
    <property type="evidence" value="ECO:0007669"/>
    <property type="project" value="UniProtKB-KW"/>
</dbReference>
<dbReference type="Gramene" id="Pp3c14_12370V3.2">
    <property type="protein sequence ID" value="Pp3c14_12370V3.2"/>
    <property type="gene ID" value="Pp3c14_12370"/>
</dbReference>
<keyword evidence="4" id="KW-0418">Kinase</keyword>
<dbReference type="Pfam" id="PF00069">
    <property type="entry name" value="Pkinase"/>
    <property type="match status" value="1"/>
</dbReference>
<dbReference type="InterPro" id="IPR000719">
    <property type="entry name" value="Prot_kinase_dom"/>
</dbReference>
<dbReference type="SUPFAM" id="SSF56112">
    <property type="entry name" value="Protein kinase-like (PK-like)"/>
    <property type="match status" value="1"/>
</dbReference>
<dbReference type="PANTHER" id="PTHR24353">
    <property type="entry name" value="CYCLIC NUCLEOTIDE-DEPENDENT PROTEIN KINASE"/>
    <property type="match status" value="1"/>
</dbReference>
<keyword evidence="8" id="KW-1185">Reference proteome</keyword>
<keyword evidence="3" id="KW-0547">Nucleotide-binding</keyword>
<dbReference type="InterPro" id="IPR011009">
    <property type="entry name" value="Kinase-like_dom_sf"/>
</dbReference>
<keyword evidence="5" id="KW-0067">ATP-binding</keyword>